<organism evidence="2 3">
    <name type="scientific">Prevotella heparinolytica</name>
    <dbReference type="NCBI Taxonomy" id="28113"/>
    <lineage>
        <taxon>Bacteria</taxon>
        <taxon>Pseudomonadati</taxon>
        <taxon>Bacteroidota</taxon>
        <taxon>Bacteroidia</taxon>
        <taxon>Bacteroidales</taxon>
        <taxon>Bacteroidaceae</taxon>
        <taxon>Bacteroides</taxon>
    </lineage>
</organism>
<evidence type="ECO:0000313" key="3">
    <source>
        <dbReference type="Proteomes" id="UP000396835"/>
    </source>
</evidence>
<dbReference type="InterPro" id="IPR008969">
    <property type="entry name" value="CarboxyPept-like_regulatory"/>
</dbReference>
<dbReference type="EMBL" id="CAACYH010000002">
    <property type="protein sequence ID" value="VFB12535.1"/>
    <property type="molecule type" value="Genomic_DNA"/>
</dbReference>
<proteinExistence type="predicted"/>
<keyword evidence="2" id="KW-0675">Receptor</keyword>
<evidence type="ECO:0000256" key="1">
    <source>
        <dbReference type="SAM" id="SignalP"/>
    </source>
</evidence>
<dbReference type="AlphaFoldDB" id="A0A449HZC7"/>
<name>A0A449HZC7_9BACE</name>
<keyword evidence="1" id="KW-0732">Signal</keyword>
<dbReference type="SUPFAM" id="SSF49464">
    <property type="entry name" value="Carboxypeptidase regulatory domain-like"/>
    <property type="match status" value="1"/>
</dbReference>
<dbReference type="Pfam" id="PF13715">
    <property type="entry name" value="CarbopepD_reg_2"/>
    <property type="match status" value="1"/>
</dbReference>
<feature type="signal peptide" evidence="1">
    <location>
        <begin position="1"/>
        <end position="24"/>
    </location>
</feature>
<feature type="chain" id="PRO_5019139716" evidence="1">
    <location>
        <begin position="25"/>
        <end position="127"/>
    </location>
</feature>
<dbReference type="Proteomes" id="UP000396835">
    <property type="component" value="Unassembled WGS sequence"/>
</dbReference>
<protein>
    <submittedName>
        <fullName evidence="2">TonB-dependent receptor plug</fullName>
    </submittedName>
</protein>
<gene>
    <name evidence="2" type="ORF">NCTC7812_00018</name>
</gene>
<reference evidence="2 3" key="1">
    <citation type="submission" date="2019-02" db="EMBL/GenBank/DDBJ databases">
        <authorList>
            <consortium name="Pathogen Informatics"/>
        </authorList>
    </citation>
    <scope>NUCLEOTIDE SEQUENCE [LARGE SCALE GENOMIC DNA]</scope>
    <source>
        <strain evidence="2 3">3012STDY7078512</strain>
    </source>
</reference>
<sequence length="127" mass="13459">MLRNLKLGGVILSLWCGGVQSSFAANAAGYEVVQQNGTCTGIVKDSTGETIIGASVLVKGTSNGTITGIDGDFSLRNVPQGSIIQISFVGYQTQEVKWTGTPLNIILKDDSKMLEEVVVVGSVRRKR</sequence>
<evidence type="ECO:0000313" key="2">
    <source>
        <dbReference type="EMBL" id="VFB12535.1"/>
    </source>
</evidence>
<accession>A0A449HZC7</accession>
<dbReference type="FunFam" id="2.60.40.1120:FF:000003">
    <property type="entry name" value="Outer membrane protein Omp121"/>
    <property type="match status" value="1"/>
</dbReference>
<dbReference type="Gene3D" id="2.60.40.1120">
    <property type="entry name" value="Carboxypeptidase-like, regulatory domain"/>
    <property type="match status" value="1"/>
</dbReference>